<evidence type="ECO:0000313" key="2">
    <source>
        <dbReference type="EMBL" id="STP09365.1"/>
    </source>
</evidence>
<protein>
    <submittedName>
        <fullName evidence="2">Domain of uncharacterized function(DUF2779)</fullName>
    </submittedName>
</protein>
<proteinExistence type="predicted"/>
<organism evidence="2 3">
    <name type="scientific">Helicobacter cinaedi</name>
    <dbReference type="NCBI Taxonomy" id="213"/>
    <lineage>
        <taxon>Bacteria</taxon>
        <taxon>Pseudomonadati</taxon>
        <taxon>Campylobacterota</taxon>
        <taxon>Epsilonproteobacteria</taxon>
        <taxon>Campylobacterales</taxon>
        <taxon>Helicobacteraceae</taxon>
        <taxon>Helicobacter</taxon>
    </lineage>
</organism>
<feature type="domain" description="DUF2779" evidence="1">
    <location>
        <begin position="313"/>
        <end position="437"/>
    </location>
</feature>
<dbReference type="Proteomes" id="UP000255335">
    <property type="component" value="Unassembled WGS sequence"/>
</dbReference>
<dbReference type="InterPro" id="IPR021301">
    <property type="entry name" value="DUF2779"/>
</dbReference>
<evidence type="ECO:0000313" key="3">
    <source>
        <dbReference type="Proteomes" id="UP000255335"/>
    </source>
</evidence>
<dbReference type="EMBL" id="UGHZ01000001">
    <property type="protein sequence ID" value="STP09365.1"/>
    <property type="molecule type" value="Genomic_DNA"/>
</dbReference>
<evidence type="ECO:0000259" key="1">
    <source>
        <dbReference type="Pfam" id="PF11074"/>
    </source>
</evidence>
<name>A0A377JQP9_9HELI</name>
<sequence>MGLSKTLYQYYLQCPKLFWLKLNRKAQKDIFTPNKSLDSIMENGILVGELACGLYPNGTRISFEDSSFFQIAEMTQKLIKEQTKYIYEATFIYDDIVVMVDILEVLENGSVVINEVKSSTKKSKLSDDKKAKEKYLTDIALQYCVIQNLGYNIARANLIRINANYERYGELELEKLFVIDDVTQEIIDLQTITTQNLQEAKSFLHTQKSEPQTTIGLHCFTPYECEAKEYCFYKVLEIPRQDTIFNIVGDQSFTKKKMFELYKQNLLKLDDIKDTSCFKDKQRLQIQSFQAKSRVVKKDEIKDFLQKLTYPIYHLDFETFSPVVPLWDNTKPNMKIPFQYSLHIEYENGDTEHKEFLPQTFCDPRLELIEQLIKDIPQNACVLAYHMSFEKDVLKSLAETFPQYAEHLLNIIANLKDLESPFKERHFYDYKQGGSHSIKVIQPILAPHIENGYKDLAKQGGIANGGDAMLAFPAMESMDKDSIHKTRQSLLAYCKLDTLAMVEVLRGLRKLVV</sequence>
<dbReference type="Pfam" id="PF11074">
    <property type="entry name" value="DUF2779"/>
    <property type="match status" value="1"/>
</dbReference>
<accession>A0A377JQP9</accession>
<reference evidence="2 3" key="1">
    <citation type="submission" date="2018-06" db="EMBL/GenBank/DDBJ databases">
        <authorList>
            <consortium name="Pathogen Informatics"/>
            <person name="Doyle S."/>
        </authorList>
    </citation>
    <scope>NUCLEOTIDE SEQUENCE [LARGE SCALE GENOMIC DNA]</scope>
    <source>
        <strain evidence="2 3">NCTC12221</strain>
    </source>
</reference>
<dbReference type="AlphaFoldDB" id="A0A377JQP9"/>
<dbReference type="RefSeq" id="WP_258554162.1">
    <property type="nucleotide sequence ID" value="NZ_UGHZ01000001.1"/>
</dbReference>
<gene>
    <name evidence="2" type="ORF">NCTC12221_00805</name>
</gene>